<evidence type="ECO:0000313" key="2">
    <source>
        <dbReference type="EMBL" id="QHW00796.1"/>
    </source>
</evidence>
<proteinExistence type="predicted"/>
<dbReference type="RefSeq" id="WP_162391191.1">
    <property type="nucleotide sequence ID" value="NZ_CP045997.1"/>
</dbReference>
<keyword evidence="1" id="KW-0472">Membrane</keyword>
<keyword evidence="1" id="KW-1133">Transmembrane helix</keyword>
<dbReference type="Proteomes" id="UP000464577">
    <property type="component" value="Chromosome"/>
</dbReference>
<keyword evidence="1" id="KW-0812">Transmembrane</keyword>
<evidence type="ECO:0008006" key="4">
    <source>
        <dbReference type="Google" id="ProtNLM"/>
    </source>
</evidence>
<evidence type="ECO:0000313" key="3">
    <source>
        <dbReference type="Proteomes" id="UP000464577"/>
    </source>
</evidence>
<gene>
    <name evidence="2" type="ORF">GJR95_39780</name>
</gene>
<feature type="transmembrane region" description="Helical" evidence="1">
    <location>
        <begin position="6"/>
        <end position="33"/>
    </location>
</feature>
<organism evidence="2 3">
    <name type="scientific">Spirosoma endbachense</name>
    <dbReference type="NCBI Taxonomy" id="2666025"/>
    <lineage>
        <taxon>Bacteria</taxon>
        <taxon>Pseudomonadati</taxon>
        <taxon>Bacteroidota</taxon>
        <taxon>Cytophagia</taxon>
        <taxon>Cytophagales</taxon>
        <taxon>Cytophagaceae</taxon>
        <taxon>Spirosoma</taxon>
    </lineage>
</organism>
<dbReference type="EMBL" id="CP045997">
    <property type="protein sequence ID" value="QHW00796.1"/>
    <property type="molecule type" value="Genomic_DNA"/>
</dbReference>
<dbReference type="AlphaFoldDB" id="A0A6P1W704"/>
<evidence type="ECO:0000256" key="1">
    <source>
        <dbReference type="SAM" id="Phobius"/>
    </source>
</evidence>
<name>A0A6P1W704_9BACT</name>
<keyword evidence="3" id="KW-1185">Reference proteome</keyword>
<feature type="transmembrane region" description="Helical" evidence="1">
    <location>
        <begin position="71"/>
        <end position="95"/>
    </location>
</feature>
<sequence length="102" mass="10966">MNLLLNLIFYAALAITGLIGLFYFTMTFFSILFPPGPAYRKGDSLIFLAGCAIVLALLVWAYGLAMVQGKVGFGFAVLAVSYLGWLGVLAIGFVFSKGGTWQ</sequence>
<accession>A0A6P1W704</accession>
<dbReference type="KEGG" id="senf:GJR95_39780"/>
<protein>
    <recommendedName>
        <fullName evidence="4">DUF4175 domain-containing protein</fullName>
    </recommendedName>
</protein>
<feature type="transmembrane region" description="Helical" evidence="1">
    <location>
        <begin position="45"/>
        <end position="65"/>
    </location>
</feature>
<reference evidence="2 3" key="1">
    <citation type="submission" date="2019-11" db="EMBL/GenBank/DDBJ databases">
        <title>Spirosoma endbachense sp. nov., isolated from a natural salt meadow.</title>
        <authorList>
            <person name="Rojas J."/>
            <person name="Ambika Manirajan B."/>
            <person name="Ratering S."/>
            <person name="Suarez C."/>
            <person name="Geissler-Plaum R."/>
            <person name="Schnell S."/>
        </authorList>
    </citation>
    <scope>NUCLEOTIDE SEQUENCE [LARGE SCALE GENOMIC DNA]</scope>
    <source>
        <strain evidence="2 3">I-24</strain>
    </source>
</reference>